<dbReference type="KEGG" id="plen:EIM92_09185"/>
<dbReference type="SMART" id="SM00342">
    <property type="entry name" value="HTH_ARAC"/>
    <property type="match status" value="1"/>
</dbReference>
<evidence type="ECO:0000259" key="10">
    <source>
        <dbReference type="PROSITE" id="PS01124"/>
    </source>
</evidence>
<dbReference type="InterPro" id="IPR051552">
    <property type="entry name" value="HptR"/>
</dbReference>
<dbReference type="PANTHER" id="PTHR42713:SF3">
    <property type="entry name" value="TRANSCRIPTIONAL REGULATORY PROTEIN HPTR"/>
    <property type="match status" value="1"/>
</dbReference>
<evidence type="ECO:0000313" key="12">
    <source>
        <dbReference type="EMBL" id="AZK46329.1"/>
    </source>
</evidence>
<dbReference type="PANTHER" id="PTHR42713">
    <property type="entry name" value="HISTIDINE KINASE-RELATED"/>
    <property type="match status" value="1"/>
</dbReference>
<keyword evidence="7" id="KW-0804">Transcription</keyword>
<dbReference type="CDD" id="cd17536">
    <property type="entry name" value="REC_YesN-like"/>
    <property type="match status" value="1"/>
</dbReference>
<organism evidence="12 13">
    <name type="scientific">Paenibacillus lentus</name>
    <dbReference type="NCBI Taxonomy" id="1338368"/>
    <lineage>
        <taxon>Bacteria</taxon>
        <taxon>Bacillati</taxon>
        <taxon>Bacillota</taxon>
        <taxon>Bacilli</taxon>
        <taxon>Bacillales</taxon>
        <taxon>Paenibacillaceae</taxon>
        <taxon>Paenibacillus</taxon>
    </lineage>
</organism>
<dbReference type="Gene3D" id="1.10.10.60">
    <property type="entry name" value="Homeodomain-like"/>
    <property type="match status" value="2"/>
</dbReference>
<feature type="domain" description="Response regulatory" evidence="11">
    <location>
        <begin position="2"/>
        <end position="119"/>
    </location>
</feature>
<dbReference type="SUPFAM" id="SSF52172">
    <property type="entry name" value="CheY-like"/>
    <property type="match status" value="1"/>
</dbReference>
<dbReference type="GO" id="GO:0005737">
    <property type="term" value="C:cytoplasm"/>
    <property type="evidence" value="ECO:0007669"/>
    <property type="project" value="UniProtKB-SubCell"/>
</dbReference>
<reference evidence="12 13" key="1">
    <citation type="submission" date="2018-11" db="EMBL/GenBank/DDBJ databases">
        <title>Genome sequencing of Paenibacillus lentus DSM25539(T).</title>
        <authorList>
            <person name="Kook J.-K."/>
            <person name="Park S.-N."/>
            <person name="Lim Y.K."/>
        </authorList>
    </citation>
    <scope>NUCLEOTIDE SEQUENCE [LARGE SCALE GENOMIC DNA]</scope>
    <source>
        <strain evidence="12 13">DSM 25539</strain>
    </source>
</reference>
<dbReference type="PROSITE" id="PS01124">
    <property type="entry name" value="HTH_ARAC_FAMILY_2"/>
    <property type="match status" value="1"/>
</dbReference>
<evidence type="ECO:0000259" key="11">
    <source>
        <dbReference type="PROSITE" id="PS50110"/>
    </source>
</evidence>
<dbReference type="InterPro" id="IPR011006">
    <property type="entry name" value="CheY-like_superfamily"/>
</dbReference>
<dbReference type="Pfam" id="PF12833">
    <property type="entry name" value="HTH_18"/>
    <property type="match status" value="1"/>
</dbReference>
<keyword evidence="5" id="KW-0805">Transcription regulation</keyword>
<feature type="compositionally biased region" description="Basic and acidic residues" evidence="9">
    <location>
        <begin position="514"/>
        <end position="529"/>
    </location>
</feature>
<keyword evidence="2" id="KW-0963">Cytoplasm</keyword>
<name>A0A3Q8SAW5_9BACL</name>
<dbReference type="AlphaFoldDB" id="A0A3Q8SAW5"/>
<evidence type="ECO:0000256" key="3">
    <source>
        <dbReference type="ARBA" id="ARBA00022553"/>
    </source>
</evidence>
<feature type="region of interest" description="Disordered" evidence="9">
    <location>
        <begin position="510"/>
        <end position="529"/>
    </location>
</feature>
<dbReference type="SUPFAM" id="SSF46689">
    <property type="entry name" value="Homeodomain-like"/>
    <property type="match status" value="2"/>
</dbReference>
<dbReference type="RefSeq" id="WP_125082390.1">
    <property type="nucleotide sequence ID" value="NZ_CP034248.1"/>
</dbReference>
<evidence type="ECO:0000256" key="8">
    <source>
        <dbReference type="PROSITE-ProRule" id="PRU00169"/>
    </source>
</evidence>
<proteinExistence type="predicted"/>
<feature type="modified residue" description="4-aspartylphosphate" evidence="8">
    <location>
        <position position="54"/>
    </location>
</feature>
<dbReference type="InterPro" id="IPR018062">
    <property type="entry name" value="HTH_AraC-typ_CS"/>
</dbReference>
<keyword evidence="6" id="KW-0238">DNA-binding</keyword>
<protein>
    <submittedName>
        <fullName evidence="12">Response regulator</fullName>
    </submittedName>
</protein>
<keyword evidence="3 8" id="KW-0597">Phosphoprotein</keyword>
<evidence type="ECO:0000256" key="2">
    <source>
        <dbReference type="ARBA" id="ARBA00022490"/>
    </source>
</evidence>
<keyword evidence="4" id="KW-0902">Two-component regulatory system</keyword>
<dbReference type="SMART" id="SM00448">
    <property type="entry name" value="REC"/>
    <property type="match status" value="1"/>
</dbReference>
<evidence type="ECO:0000256" key="9">
    <source>
        <dbReference type="SAM" id="MobiDB-lite"/>
    </source>
</evidence>
<evidence type="ECO:0000256" key="5">
    <source>
        <dbReference type="ARBA" id="ARBA00023015"/>
    </source>
</evidence>
<feature type="domain" description="HTH araC/xylS-type" evidence="10">
    <location>
        <begin position="421"/>
        <end position="519"/>
    </location>
</feature>
<dbReference type="GO" id="GO:0003700">
    <property type="term" value="F:DNA-binding transcription factor activity"/>
    <property type="evidence" value="ECO:0007669"/>
    <property type="project" value="InterPro"/>
</dbReference>
<accession>A0A3Q8SAW5</accession>
<keyword evidence="13" id="KW-1185">Reference proteome</keyword>
<evidence type="ECO:0000256" key="6">
    <source>
        <dbReference type="ARBA" id="ARBA00023125"/>
    </source>
</evidence>
<evidence type="ECO:0000256" key="1">
    <source>
        <dbReference type="ARBA" id="ARBA00004496"/>
    </source>
</evidence>
<evidence type="ECO:0000256" key="4">
    <source>
        <dbReference type="ARBA" id="ARBA00023012"/>
    </source>
</evidence>
<dbReference type="Gene3D" id="3.40.50.2300">
    <property type="match status" value="1"/>
</dbReference>
<dbReference type="Proteomes" id="UP000273145">
    <property type="component" value="Chromosome"/>
</dbReference>
<dbReference type="InterPro" id="IPR009057">
    <property type="entry name" value="Homeodomain-like_sf"/>
</dbReference>
<evidence type="ECO:0000313" key="13">
    <source>
        <dbReference type="Proteomes" id="UP000273145"/>
    </source>
</evidence>
<gene>
    <name evidence="12" type="ORF">EIM92_09185</name>
</gene>
<dbReference type="OrthoDB" id="342399at2"/>
<dbReference type="GO" id="GO:0000160">
    <property type="term" value="P:phosphorelay signal transduction system"/>
    <property type="evidence" value="ECO:0007669"/>
    <property type="project" value="UniProtKB-KW"/>
</dbReference>
<dbReference type="PROSITE" id="PS00041">
    <property type="entry name" value="HTH_ARAC_FAMILY_1"/>
    <property type="match status" value="1"/>
</dbReference>
<evidence type="ECO:0000256" key="7">
    <source>
        <dbReference type="ARBA" id="ARBA00023163"/>
    </source>
</evidence>
<dbReference type="EMBL" id="CP034248">
    <property type="protein sequence ID" value="AZK46329.1"/>
    <property type="molecule type" value="Genomic_DNA"/>
</dbReference>
<dbReference type="InterPro" id="IPR020449">
    <property type="entry name" value="Tscrpt_reg_AraC-type_HTH"/>
</dbReference>
<dbReference type="InterPro" id="IPR001789">
    <property type="entry name" value="Sig_transdc_resp-reg_receiver"/>
</dbReference>
<dbReference type="Pfam" id="PF00072">
    <property type="entry name" value="Response_reg"/>
    <property type="match status" value="1"/>
</dbReference>
<dbReference type="PROSITE" id="PS50110">
    <property type="entry name" value="RESPONSE_REGULATORY"/>
    <property type="match status" value="1"/>
</dbReference>
<comment type="subcellular location">
    <subcellularLocation>
        <location evidence="1">Cytoplasm</location>
    </subcellularLocation>
</comment>
<sequence>MRIMIVDDEVIIRTGLAQVIKWHEIGIELLSPAASAEEALERIPGERPHILLTDIRMSGMSGLELAEEARRINPDIEVIILSGHDDFVYTQQAIRQDVCDYLLKTSRPEEIIKTVLKAKRRVQERWAAQSQNYHHKKEEISRSFEQWTVDGQPEDGRALADPLFLPSSIDELQIQNWKKQVLIIAADGWNDSQSENLLLFAVENLLSDLLTCTTMIQKKRIVAAVYLDPRKYDIDVPYRQAIRHIEMMMKCTLFVAIGQPVFQLEKLHESYLTADEAFGYQVIIDHKMCSYEEIKQRKGGKTVCTYEEEIELSSILLEGDLIALKSWVQRFIKEQRQDPNATLESLSACLHSVVIAAHRWLERVLTATGREKQLELDHPPAPFHLKRGEVIIPQDALFQHLYSVMKTYHTQHAEGQTAHVHKAMAFIEEQLEQDVSLQQVAKHVHLHPNHLSEVFKKSTGMTFGDFVSRRKMSRAMEILSVSPAKISEVASQVGYEDVKYFSKIFKKHTGKTPSEFRDDPTLKLEPHGM</sequence>
<dbReference type="PRINTS" id="PR00032">
    <property type="entry name" value="HTHARAC"/>
</dbReference>
<dbReference type="InterPro" id="IPR018060">
    <property type="entry name" value="HTH_AraC"/>
</dbReference>
<dbReference type="GO" id="GO:0043565">
    <property type="term" value="F:sequence-specific DNA binding"/>
    <property type="evidence" value="ECO:0007669"/>
    <property type="project" value="InterPro"/>
</dbReference>